<reference evidence="2 3" key="1">
    <citation type="journal article" date="2015" name="Antonie Van Leeuwenhoek">
        <title>Pseudooceanicola atlanticus gen. nov. sp. nov., isolated from surface seawater of the Atlantic Ocean and reclassification of Oceanicola batsensis, Oceanicola marinus, Oceanicola nitratireducens, Oceanicola nanhaiensis, Oceanicola antarcticus and Oceanicola flagellatus, as Pseudooceanicola batsensis comb. nov., Pseudooceanicola marinus comb. nov., Pseudooceanicola nitratireducens comb. nov., Pseudooceanicola nanhaiensis comb. nov., Pseudooceanicola antarcticus comb. nov., and Pseudooceanicola flagellatus comb. nov.</title>
        <authorList>
            <person name="Lai Q."/>
            <person name="Li G."/>
            <person name="Liu X."/>
            <person name="Du Y."/>
            <person name="Sun F."/>
            <person name="Shao Z."/>
        </authorList>
    </citation>
    <scope>NUCLEOTIDE SEQUENCE [LARGE SCALE GENOMIC DNA]</scope>
    <source>
        <strain evidence="2 3">22II-s11g</strain>
    </source>
</reference>
<dbReference type="Proteomes" id="UP000030004">
    <property type="component" value="Unassembled WGS sequence"/>
</dbReference>
<evidence type="ECO:0008006" key="4">
    <source>
        <dbReference type="Google" id="ProtNLM"/>
    </source>
</evidence>
<keyword evidence="1" id="KW-0732">Signal</keyword>
<feature type="signal peptide" evidence="1">
    <location>
        <begin position="1"/>
        <end position="19"/>
    </location>
</feature>
<name>A0A0A0EIC2_9RHOB</name>
<dbReference type="EMBL" id="AQQX01000001">
    <property type="protein sequence ID" value="KGM50095.1"/>
    <property type="molecule type" value="Genomic_DNA"/>
</dbReference>
<organism evidence="2 3">
    <name type="scientific">Pseudooceanicola atlanticus</name>
    <dbReference type="NCBI Taxonomy" id="1461694"/>
    <lineage>
        <taxon>Bacteria</taxon>
        <taxon>Pseudomonadati</taxon>
        <taxon>Pseudomonadota</taxon>
        <taxon>Alphaproteobacteria</taxon>
        <taxon>Rhodobacterales</taxon>
        <taxon>Paracoccaceae</taxon>
        <taxon>Pseudooceanicola</taxon>
    </lineage>
</organism>
<evidence type="ECO:0000256" key="1">
    <source>
        <dbReference type="SAM" id="SignalP"/>
    </source>
</evidence>
<feature type="chain" id="PRO_5001968995" description="Lipoprotein" evidence="1">
    <location>
        <begin position="20"/>
        <end position="230"/>
    </location>
</feature>
<dbReference type="RefSeq" id="WP_043743816.1">
    <property type="nucleotide sequence ID" value="NZ_AQQX01000001.1"/>
</dbReference>
<gene>
    <name evidence="2" type="ORF">ATO9_00880</name>
</gene>
<proteinExistence type="predicted"/>
<protein>
    <recommendedName>
        <fullName evidence="4">Lipoprotein</fullName>
    </recommendedName>
</protein>
<accession>A0A0A0EIC2</accession>
<sequence>MQFSLTTKLAAGLSVLALAACNTTGGGTASTSGGTSNTSAAPAAFQASRDAANAKLPTTTMPTSLNATYVGETFQVLSDTNAQAVGNVLADLTLNATWTDGQSGNVWSGKATNLRGELNGQPFDLIDEMDVDTSAQSSITRVVVPPSQFNPGGQTSGIANIALTGTGTSGGKTYRANMMLTGTFRGDDESAIVGSSSSQIYDTSVQSVQPVLTGAPEVGSADPNFYANRQ</sequence>
<dbReference type="OrthoDB" id="7853345at2"/>
<keyword evidence="3" id="KW-1185">Reference proteome</keyword>
<comment type="caution">
    <text evidence="2">The sequence shown here is derived from an EMBL/GenBank/DDBJ whole genome shotgun (WGS) entry which is preliminary data.</text>
</comment>
<evidence type="ECO:0000313" key="2">
    <source>
        <dbReference type="EMBL" id="KGM50095.1"/>
    </source>
</evidence>
<evidence type="ECO:0000313" key="3">
    <source>
        <dbReference type="Proteomes" id="UP000030004"/>
    </source>
</evidence>
<dbReference type="AlphaFoldDB" id="A0A0A0EIC2"/>